<dbReference type="AlphaFoldDB" id="A0A3L8RUI1"/>
<reference evidence="1 2" key="1">
    <citation type="journal article" date="2018" name="Proc. R. Soc. B">
        <title>A non-coding region near Follistatin controls head colour polymorphism in the Gouldian finch.</title>
        <authorList>
            <person name="Toomey M.B."/>
            <person name="Marques C.I."/>
            <person name="Andrade P."/>
            <person name="Araujo P.M."/>
            <person name="Sabatino S."/>
            <person name="Gazda M.A."/>
            <person name="Afonso S."/>
            <person name="Lopes R.J."/>
            <person name="Corbo J.C."/>
            <person name="Carneiro M."/>
        </authorList>
    </citation>
    <scope>NUCLEOTIDE SEQUENCE [LARGE SCALE GENOMIC DNA]</scope>
    <source>
        <strain evidence="1">Red01</strain>
        <tissue evidence="1">Muscle</tissue>
    </source>
</reference>
<evidence type="ECO:0000313" key="2">
    <source>
        <dbReference type="Proteomes" id="UP000276834"/>
    </source>
</evidence>
<name>A0A3L8RUI1_CHLGU</name>
<dbReference type="EMBL" id="QUSF01000275">
    <property type="protein sequence ID" value="RLV84420.1"/>
    <property type="molecule type" value="Genomic_DNA"/>
</dbReference>
<feature type="non-terminal residue" evidence="1">
    <location>
        <position position="168"/>
    </location>
</feature>
<protein>
    <submittedName>
        <fullName evidence="1">Uncharacterized protein</fullName>
    </submittedName>
</protein>
<evidence type="ECO:0000313" key="1">
    <source>
        <dbReference type="EMBL" id="RLV84420.1"/>
    </source>
</evidence>
<accession>A0A3L8RUI1</accession>
<gene>
    <name evidence="1" type="ORF">DV515_00016243</name>
</gene>
<comment type="caution">
    <text evidence="1">The sequence shown here is derived from an EMBL/GenBank/DDBJ whole genome shotgun (WGS) entry which is preliminary data.</text>
</comment>
<sequence>MKKVKTKKVQPLASPVGRRWSEKSFKKQLWAPPGGFRLLTRAVVPFSDTARGFFLHCKAPELDDLSPTPDFSIPFLCPALDSLGLAPSEKSPLTWCPKPMLHFLRVRGIGGINPTVFALPKSPNLFRSINSDSSCRVARLRCRCTPHTACTPFYSKASKGNPHIYKLE</sequence>
<organism evidence="1 2">
    <name type="scientific">Chloebia gouldiae</name>
    <name type="common">Gouldian finch</name>
    <name type="synonym">Erythrura gouldiae</name>
    <dbReference type="NCBI Taxonomy" id="44316"/>
    <lineage>
        <taxon>Eukaryota</taxon>
        <taxon>Metazoa</taxon>
        <taxon>Chordata</taxon>
        <taxon>Craniata</taxon>
        <taxon>Vertebrata</taxon>
        <taxon>Euteleostomi</taxon>
        <taxon>Archelosauria</taxon>
        <taxon>Archosauria</taxon>
        <taxon>Dinosauria</taxon>
        <taxon>Saurischia</taxon>
        <taxon>Theropoda</taxon>
        <taxon>Coelurosauria</taxon>
        <taxon>Aves</taxon>
        <taxon>Neognathae</taxon>
        <taxon>Neoaves</taxon>
        <taxon>Telluraves</taxon>
        <taxon>Australaves</taxon>
        <taxon>Passeriformes</taxon>
        <taxon>Passeroidea</taxon>
        <taxon>Passeridae</taxon>
        <taxon>Chloebia</taxon>
    </lineage>
</organism>
<proteinExistence type="predicted"/>
<dbReference type="Proteomes" id="UP000276834">
    <property type="component" value="Unassembled WGS sequence"/>
</dbReference>
<keyword evidence="2" id="KW-1185">Reference proteome</keyword>